<dbReference type="Gene3D" id="1.20.1500.10">
    <property type="entry name" value="YheA/YmcA-like"/>
    <property type="match status" value="1"/>
</dbReference>
<name>A0A931AUX3_9FIRM</name>
<feature type="coiled-coil region" evidence="1">
    <location>
        <begin position="29"/>
        <end position="56"/>
    </location>
</feature>
<accession>A0A931AUX3</accession>
<keyword evidence="3" id="KW-1185">Reference proteome</keyword>
<sequence length="117" mass="13231">MALIEKAEALADEIVESSEFKEMKRAEKNITEDDEAKELMEEFQSAQQRVQMAQMNGQSLGQDQQKEIQNLQAKMQSNPKISDFIEAQQNFSKVMETVNQTISEAIENSEAGSIITE</sequence>
<reference evidence="2" key="1">
    <citation type="submission" date="2020-11" db="EMBL/GenBank/DDBJ databases">
        <title>Halonatronomonas betainensis gen. nov., sp. nov. a novel haloalkaliphilic representative of the family Halanaerobiacae capable of betaine degradation.</title>
        <authorList>
            <person name="Boltyanskaya Y."/>
            <person name="Kevbrin V."/>
            <person name="Detkova E."/>
            <person name="Grouzdev D.S."/>
            <person name="Koziaeva V."/>
            <person name="Zhilina T."/>
        </authorList>
    </citation>
    <scope>NUCLEOTIDE SEQUENCE</scope>
    <source>
        <strain evidence="2">Z-7014</strain>
    </source>
</reference>
<evidence type="ECO:0000256" key="1">
    <source>
        <dbReference type="SAM" id="Coils"/>
    </source>
</evidence>
<keyword evidence="1" id="KW-0175">Coiled coil</keyword>
<dbReference type="InterPro" id="IPR010368">
    <property type="entry name" value="Com_YlbF"/>
</dbReference>
<organism evidence="2 3">
    <name type="scientific">Halonatronomonas betaini</name>
    <dbReference type="NCBI Taxonomy" id="2778430"/>
    <lineage>
        <taxon>Bacteria</taxon>
        <taxon>Bacillati</taxon>
        <taxon>Bacillota</taxon>
        <taxon>Clostridia</taxon>
        <taxon>Halanaerobiales</taxon>
        <taxon>Halarsenatibacteraceae</taxon>
        <taxon>Halonatronomonas</taxon>
    </lineage>
</organism>
<gene>
    <name evidence="2" type="ORF">I0Q91_05920</name>
</gene>
<protein>
    <submittedName>
        <fullName evidence="2">YlbF family regulator</fullName>
    </submittedName>
</protein>
<dbReference type="Pfam" id="PF06133">
    <property type="entry name" value="Com_YlbF"/>
    <property type="match status" value="1"/>
</dbReference>
<dbReference type="Proteomes" id="UP000621436">
    <property type="component" value="Unassembled WGS sequence"/>
</dbReference>
<dbReference type="EMBL" id="JADPIE010000003">
    <property type="protein sequence ID" value="MBF8436606.1"/>
    <property type="molecule type" value="Genomic_DNA"/>
</dbReference>
<dbReference type="AlphaFoldDB" id="A0A931AUX3"/>
<dbReference type="RefSeq" id="WP_270453511.1">
    <property type="nucleotide sequence ID" value="NZ_JADPIE010000003.1"/>
</dbReference>
<proteinExistence type="predicted"/>
<evidence type="ECO:0000313" key="3">
    <source>
        <dbReference type="Proteomes" id="UP000621436"/>
    </source>
</evidence>
<evidence type="ECO:0000313" key="2">
    <source>
        <dbReference type="EMBL" id="MBF8436606.1"/>
    </source>
</evidence>
<comment type="caution">
    <text evidence="2">The sequence shown here is derived from an EMBL/GenBank/DDBJ whole genome shotgun (WGS) entry which is preliminary data.</text>
</comment>
<dbReference type="InterPro" id="IPR023378">
    <property type="entry name" value="YheA/YmcA-like_dom_sf"/>
</dbReference>
<dbReference type="SUPFAM" id="SSF158622">
    <property type="entry name" value="YheA/YmcA-like"/>
    <property type="match status" value="1"/>
</dbReference>